<evidence type="ECO:0000256" key="1">
    <source>
        <dbReference type="ARBA" id="ARBA00008535"/>
    </source>
</evidence>
<sequence length="672" mass="76480">MEKETESEAPPSSIKKRRCGYKKDWENEYLWLKGVEGDTERAFCDLCKTSFSIGHGGEYDVKRHRLTETHKKRVQQKETSKSMDAFLQPKNDFLADKVTAAEVTSVYHTVQHATSYRAGDCGTKLAPTIYPDSDIAKRMACGRTKAEAIVTDVLAPASVEDCLKVLRRPLNEQREATTKDNGISFHSRCGADRAVVFIKENTETAAGRHSPDFNRPNMSDLRIVLLGKNGSENSRVGNTILGTAAFYRSAASYSQQHSESISGEVEERHITVINTHLLQPNLSHQHINQGVRECVSLSDPGPHLFVLVLQNNDFSENDRHRVKYVLNIFSEQAMKHTIVLTTDEETRGYIWSSKNNSIPDLIKECGGGHLQFDIVNTGWRAELFRRIEKIIKKECKEFLICYKYEDEGGSVDKDLSRSGASLRGDNKAKKKSDLKESTKTSIYREDPESAKLNLVVCGSNRELKSFISNLILKQSERRAELSSECVRRDVELHGRLISLVELPALCNTQLSEEEVMRQTHRCVSLCHPGVHVFILIIPDAPLNNEDRAEIEEIQRIFSSRINKHIMILIKQNSEHQTEKLNEETQSVIQSFGGRHHFIDLNTQVFVLMEKLEQMVEKNSGVCFSTETLFEAQLEKRKEFEEMKSKIHSLETWFQSQGNDQKICLILHTLYDC</sequence>
<dbReference type="InterPro" id="IPR027417">
    <property type="entry name" value="P-loop_NTPase"/>
</dbReference>
<dbReference type="SUPFAM" id="SSF52540">
    <property type="entry name" value="P-loop containing nucleoside triphosphate hydrolases"/>
    <property type="match status" value="2"/>
</dbReference>
<reference evidence="5 6" key="1">
    <citation type="submission" date="2018-03" db="EMBL/GenBank/DDBJ databases">
        <title>Draft genome sequence of Rohu Carp (Labeo rohita).</title>
        <authorList>
            <person name="Das P."/>
            <person name="Kushwaha B."/>
            <person name="Joshi C.G."/>
            <person name="Kumar D."/>
            <person name="Nagpure N.S."/>
            <person name="Sahoo L."/>
            <person name="Das S.P."/>
            <person name="Bit A."/>
            <person name="Patnaik S."/>
            <person name="Meher P.K."/>
            <person name="Jayasankar P."/>
            <person name="Koringa P.G."/>
            <person name="Patel N.V."/>
            <person name="Hinsu A.T."/>
            <person name="Kumar R."/>
            <person name="Pandey M."/>
            <person name="Agarwal S."/>
            <person name="Srivastava S."/>
            <person name="Singh M."/>
            <person name="Iquebal M.A."/>
            <person name="Jaiswal S."/>
            <person name="Angadi U.B."/>
            <person name="Kumar N."/>
            <person name="Raza M."/>
            <person name="Shah T.M."/>
            <person name="Rai A."/>
            <person name="Jena J.K."/>
        </authorList>
    </citation>
    <scope>NUCLEOTIDE SEQUENCE [LARGE SCALE GENOMIC DNA]</scope>
    <source>
        <strain evidence="5">DASCIFA01</strain>
        <tissue evidence="5">Testis</tissue>
    </source>
</reference>
<feature type="domain" description="AIG1-type G" evidence="4">
    <location>
        <begin position="221"/>
        <end position="375"/>
    </location>
</feature>
<name>A0A498NVG4_LABRO</name>
<dbReference type="PANTHER" id="PTHR10903">
    <property type="entry name" value="GTPASE, IMAP FAMILY MEMBER-RELATED"/>
    <property type="match status" value="1"/>
</dbReference>
<accession>A0A498NVG4</accession>
<dbReference type="Proteomes" id="UP000290572">
    <property type="component" value="Unassembled WGS sequence"/>
</dbReference>
<keyword evidence="2" id="KW-0547">Nucleotide-binding</keyword>
<evidence type="ECO:0000313" key="5">
    <source>
        <dbReference type="EMBL" id="RXN36160.1"/>
    </source>
</evidence>
<organism evidence="5 6">
    <name type="scientific">Labeo rohita</name>
    <name type="common">Indian major carp</name>
    <name type="synonym">Cyprinus rohita</name>
    <dbReference type="NCBI Taxonomy" id="84645"/>
    <lineage>
        <taxon>Eukaryota</taxon>
        <taxon>Metazoa</taxon>
        <taxon>Chordata</taxon>
        <taxon>Craniata</taxon>
        <taxon>Vertebrata</taxon>
        <taxon>Euteleostomi</taxon>
        <taxon>Actinopterygii</taxon>
        <taxon>Neopterygii</taxon>
        <taxon>Teleostei</taxon>
        <taxon>Ostariophysi</taxon>
        <taxon>Cypriniformes</taxon>
        <taxon>Cyprinidae</taxon>
        <taxon>Labeoninae</taxon>
        <taxon>Labeonini</taxon>
        <taxon>Labeo</taxon>
    </lineage>
</organism>
<keyword evidence="6" id="KW-1185">Reference proteome</keyword>
<dbReference type="AlphaFoldDB" id="A0A498NVG4"/>
<evidence type="ECO:0000259" key="4">
    <source>
        <dbReference type="Pfam" id="PF04548"/>
    </source>
</evidence>
<dbReference type="PANTHER" id="PTHR10903:SF170">
    <property type="entry name" value="GTPASE IMAP FAMILY MEMBER 7"/>
    <property type="match status" value="1"/>
</dbReference>
<evidence type="ECO:0000256" key="3">
    <source>
        <dbReference type="ARBA" id="ARBA00023134"/>
    </source>
</evidence>
<proteinExistence type="inferred from homology"/>
<protein>
    <submittedName>
        <fullName evidence="5">GTPase IMAP family member 8-like protein</fullName>
    </submittedName>
</protein>
<evidence type="ECO:0000256" key="2">
    <source>
        <dbReference type="ARBA" id="ARBA00022741"/>
    </source>
</evidence>
<dbReference type="EMBL" id="QBIY01008991">
    <property type="protein sequence ID" value="RXN36160.1"/>
    <property type="molecule type" value="Genomic_DNA"/>
</dbReference>
<dbReference type="Gene3D" id="3.40.50.300">
    <property type="entry name" value="P-loop containing nucleotide triphosphate hydrolases"/>
    <property type="match status" value="2"/>
</dbReference>
<keyword evidence="3" id="KW-0342">GTP-binding</keyword>
<dbReference type="InterPro" id="IPR006703">
    <property type="entry name" value="G_AIG1"/>
</dbReference>
<dbReference type="InterPro" id="IPR045058">
    <property type="entry name" value="GIMA/IAN/Toc"/>
</dbReference>
<dbReference type="FunFam" id="3.40.50.300:FF:003498">
    <property type="entry name" value="Si:dkey-73p2.2"/>
    <property type="match status" value="1"/>
</dbReference>
<dbReference type="Pfam" id="PF04548">
    <property type="entry name" value="AIG1"/>
    <property type="match status" value="2"/>
</dbReference>
<feature type="domain" description="AIG1-type G" evidence="4">
    <location>
        <begin position="453"/>
        <end position="640"/>
    </location>
</feature>
<comment type="similarity">
    <text evidence="1">Belongs to the TRAFAC class TrmE-Era-EngA-EngB-Septin-like GTPase superfamily. AIG1/Toc34/Toc159-like paraseptin GTPase family. IAN subfamily.</text>
</comment>
<evidence type="ECO:0000313" key="6">
    <source>
        <dbReference type="Proteomes" id="UP000290572"/>
    </source>
</evidence>
<comment type="caution">
    <text evidence="5">The sequence shown here is derived from an EMBL/GenBank/DDBJ whole genome shotgun (WGS) entry which is preliminary data.</text>
</comment>
<dbReference type="GO" id="GO:0005525">
    <property type="term" value="F:GTP binding"/>
    <property type="evidence" value="ECO:0007669"/>
    <property type="project" value="UniProtKB-KW"/>
</dbReference>
<gene>
    <name evidence="5" type="ORF">ROHU_003181</name>
</gene>